<dbReference type="EMBL" id="CABPSK010000001">
    <property type="protein sequence ID" value="VVD90430.1"/>
    <property type="molecule type" value="Genomic_DNA"/>
</dbReference>
<sequence>MAGGQYRPVWFWRTVPGLAAAHCLCCLTEIPGGAWLSRIKPYSIMTTEQLLAFCAFAVITLVTPGPNNMMVLASGLNYGFLRTLPHLAGIACGFAFMVFLTGTGLHSVFVKFPVIHSVLKYVGAAYLLWLAWHLARSGPMDDERRERARPMGFLGAAAFQWVNPKAWVMAVGAISTYLPNGANLPDVVMLAVIYGILGAPCIGLWAGFGVAMRRVLTDARSVRIFNGVAAALLVASLYPILVD</sequence>
<evidence type="ECO:0000256" key="6">
    <source>
        <dbReference type="SAM" id="Phobius"/>
    </source>
</evidence>
<gene>
    <name evidence="7" type="primary">eamB_1</name>
    <name evidence="7" type="ORF">PPN31114_01631</name>
</gene>
<protein>
    <submittedName>
        <fullName evidence="7">Cysteine/O-acetylserine efflux protein</fullName>
    </submittedName>
</protein>
<dbReference type="GO" id="GO:0005886">
    <property type="term" value="C:plasma membrane"/>
    <property type="evidence" value="ECO:0007669"/>
    <property type="project" value="UniProtKB-SubCell"/>
</dbReference>
<evidence type="ECO:0000313" key="7">
    <source>
        <dbReference type="EMBL" id="VVD90430.1"/>
    </source>
</evidence>
<dbReference type="InterPro" id="IPR001123">
    <property type="entry name" value="LeuE-type"/>
</dbReference>
<keyword evidence="2" id="KW-1003">Cell membrane</keyword>
<keyword evidence="4 6" id="KW-1133">Transmembrane helix</keyword>
<evidence type="ECO:0000256" key="4">
    <source>
        <dbReference type="ARBA" id="ARBA00022989"/>
    </source>
</evidence>
<feature type="transmembrane region" description="Helical" evidence="6">
    <location>
        <begin position="224"/>
        <end position="241"/>
    </location>
</feature>
<keyword evidence="5 6" id="KW-0472">Membrane</keyword>
<feature type="transmembrane region" description="Helical" evidence="6">
    <location>
        <begin position="84"/>
        <end position="102"/>
    </location>
</feature>
<keyword evidence="8" id="KW-1185">Reference proteome</keyword>
<dbReference type="AlphaFoldDB" id="A0A5E4TR75"/>
<feature type="transmembrane region" description="Helical" evidence="6">
    <location>
        <begin position="187"/>
        <end position="212"/>
    </location>
</feature>
<dbReference type="GO" id="GO:0015171">
    <property type="term" value="F:amino acid transmembrane transporter activity"/>
    <property type="evidence" value="ECO:0007669"/>
    <property type="project" value="TreeGrafter"/>
</dbReference>
<evidence type="ECO:0000256" key="5">
    <source>
        <dbReference type="ARBA" id="ARBA00023136"/>
    </source>
</evidence>
<dbReference type="Proteomes" id="UP000366945">
    <property type="component" value="Unassembled WGS sequence"/>
</dbReference>
<dbReference type="PANTHER" id="PTHR30086">
    <property type="entry name" value="ARGININE EXPORTER PROTEIN ARGO"/>
    <property type="match status" value="1"/>
</dbReference>
<comment type="subcellular location">
    <subcellularLocation>
        <location evidence="1">Cell membrane</location>
        <topology evidence="1">Multi-pass membrane protein</topology>
    </subcellularLocation>
</comment>
<name>A0A5E4TR75_9BURK</name>
<evidence type="ECO:0000256" key="1">
    <source>
        <dbReference type="ARBA" id="ARBA00004651"/>
    </source>
</evidence>
<evidence type="ECO:0000313" key="8">
    <source>
        <dbReference type="Proteomes" id="UP000366945"/>
    </source>
</evidence>
<organism evidence="7 8">
    <name type="scientific">Pandoraea pneumonica</name>
    <dbReference type="NCBI Taxonomy" id="2508299"/>
    <lineage>
        <taxon>Bacteria</taxon>
        <taxon>Pseudomonadati</taxon>
        <taxon>Pseudomonadota</taxon>
        <taxon>Betaproteobacteria</taxon>
        <taxon>Burkholderiales</taxon>
        <taxon>Burkholderiaceae</taxon>
        <taxon>Pandoraea</taxon>
    </lineage>
</organism>
<dbReference type="PANTHER" id="PTHR30086:SF20">
    <property type="entry name" value="ARGININE EXPORTER PROTEIN ARGO-RELATED"/>
    <property type="match status" value="1"/>
</dbReference>
<reference evidence="7 8" key="1">
    <citation type="submission" date="2019-08" db="EMBL/GenBank/DDBJ databases">
        <authorList>
            <person name="Peeters C."/>
        </authorList>
    </citation>
    <scope>NUCLEOTIDE SEQUENCE [LARGE SCALE GENOMIC DNA]</scope>
    <source>
        <strain evidence="7 8">LMG 31114</strain>
    </source>
</reference>
<dbReference type="Pfam" id="PF01810">
    <property type="entry name" value="LysE"/>
    <property type="match status" value="1"/>
</dbReference>
<proteinExistence type="predicted"/>
<evidence type="ECO:0000256" key="3">
    <source>
        <dbReference type="ARBA" id="ARBA00022692"/>
    </source>
</evidence>
<feature type="transmembrane region" description="Helical" evidence="6">
    <location>
        <begin position="114"/>
        <end position="132"/>
    </location>
</feature>
<feature type="transmembrane region" description="Helical" evidence="6">
    <location>
        <begin position="50"/>
        <end position="72"/>
    </location>
</feature>
<dbReference type="GO" id="GO:0033228">
    <property type="term" value="P:cysteine export across plasma membrane"/>
    <property type="evidence" value="ECO:0007669"/>
    <property type="project" value="TreeGrafter"/>
</dbReference>
<keyword evidence="3 6" id="KW-0812">Transmembrane</keyword>
<evidence type="ECO:0000256" key="2">
    <source>
        <dbReference type="ARBA" id="ARBA00022475"/>
    </source>
</evidence>
<accession>A0A5E4TR75</accession>